<sequence length="225" mass="25078">MAGVNNHNIPEHMAENNLQPDYAPFHPLDGQLISVIGESQEQQSMDHEPYVLEEPQVMAAAPPVVTGITPLPQGAPMQDIMAALVNAINFQSDLILQQNQRFELQSRRIDAIAESRVTRHPRSHRARRSPTRKHLKTPRTAKTDERDTLRGDDPLEGPLPLDISDDILPSRKEVTKGPYLEELGSSHCPFFGSHLMAINVVKGLGPSLWTLYILHSSMESGTYLI</sequence>
<feature type="region of interest" description="Disordered" evidence="1">
    <location>
        <begin position="115"/>
        <end position="162"/>
    </location>
</feature>
<protein>
    <submittedName>
        <fullName evidence="2">Uncharacterized protein</fullName>
    </submittedName>
</protein>
<dbReference type="EMBL" id="ASHM01044210">
    <property type="protein sequence ID" value="PNX83475.1"/>
    <property type="molecule type" value="Genomic_DNA"/>
</dbReference>
<comment type="caution">
    <text evidence="2">The sequence shown here is derived from an EMBL/GenBank/DDBJ whole genome shotgun (WGS) entry which is preliminary data.</text>
</comment>
<feature type="compositionally biased region" description="Basic and acidic residues" evidence="1">
    <location>
        <begin position="141"/>
        <end position="153"/>
    </location>
</feature>
<proteinExistence type="predicted"/>
<feature type="compositionally biased region" description="Basic residues" evidence="1">
    <location>
        <begin position="118"/>
        <end position="139"/>
    </location>
</feature>
<organism evidence="2 3">
    <name type="scientific">Trifolium pratense</name>
    <name type="common">Red clover</name>
    <dbReference type="NCBI Taxonomy" id="57577"/>
    <lineage>
        <taxon>Eukaryota</taxon>
        <taxon>Viridiplantae</taxon>
        <taxon>Streptophyta</taxon>
        <taxon>Embryophyta</taxon>
        <taxon>Tracheophyta</taxon>
        <taxon>Spermatophyta</taxon>
        <taxon>Magnoliopsida</taxon>
        <taxon>eudicotyledons</taxon>
        <taxon>Gunneridae</taxon>
        <taxon>Pentapetalae</taxon>
        <taxon>rosids</taxon>
        <taxon>fabids</taxon>
        <taxon>Fabales</taxon>
        <taxon>Fabaceae</taxon>
        <taxon>Papilionoideae</taxon>
        <taxon>50 kb inversion clade</taxon>
        <taxon>NPAAA clade</taxon>
        <taxon>Hologalegina</taxon>
        <taxon>IRL clade</taxon>
        <taxon>Trifolieae</taxon>
        <taxon>Trifolium</taxon>
    </lineage>
</organism>
<evidence type="ECO:0000313" key="3">
    <source>
        <dbReference type="Proteomes" id="UP000236291"/>
    </source>
</evidence>
<evidence type="ECO:0000256" key="1">
    <source>
        <dbReference type="SAM" id="MobiDB-lite"/>
    </source>
</evidence>
<reference evidence="2 3" key="2">
    <citation type="journal article" date="2017" name="Front. Plant Sci.">
        <title>Gene Classification and Mining of Molecular Markers Useful in Red Clover (Trifolium pratense) Breeding.</title>
        <authorList>
            <person name="Istvanek J."/>
            <person name="Dluhosova J."/>
            <person name="Dluhos P."/>
            <person name="Patkova L."/>
            <person name="Nedelnik J."/>
            <person name="Repkova J."/>
        </authorList>
    </citation>
    <scope>NUCLEOTIDE SEQUENCE [LARGE SCALE GENOMIC DNA]</scope>
    <source>
        <strain evidence="3">cv. Tatra</strain>
        <tissue evidence="2">Young leaves</tissue>
    </source>
</reference>
<dbReference type="Proteomes" id="UP000236291">
    <property type="component" value="Unassembled WGS sequence"/>
</dbReference>
<name>A0A2K3LY60_TRIPR</name>
<accession>A0A2K3LY60</accession>
<evidence type="ECO:0000313" key="2">
    <source>
        <dbReference type="EMBL" id="PNX83475.1"/>
    </source>
</evidence>
<dbReference type="AlphaFoldDB" id="A0A2K3LY60"/>
<gene>
    <name evidence="2" type="ORF">L195_g039518</name>
</gene>
<reference evidence="2 3" key="1">
    <citation type="journal article" date="2014" name="Am. J. Bot.">
        <title>Genome assembly and annotation for red clover (Trifolium pratense; Fabaceae).</title>
        <authorList>
            <person name="Istvanek J."/>
            <person name="Jaros M."/>
            <person name="Krenek A."/>
            <person name="Repkova J."/>
        </authorList>
    </citation>
    <scope>NUCLEOTIDE SEQUENCE [LARGE SCALE GENOMIC DNA]</scope>
    <source>
        <strain evidence="3">cv. Tatra</strain>
        <tissue evidence="2">Young leaves</tissue>
    </source>
</reference>